<dbReference type="GO" id="GO:0016020">
    <property type="term" value="C:membrane"/>
    <property type="evidence" value="ECO:0007669"/>
    <property type="project" value="TreeGrafter"/>
</dbReference>
<keyword evidence="1" id="KW-0732">Signal</keyword>
<comment type="caution">
    <text evidence="3">The sequence shown here is derived from an EMBL/GenBank/DDBJ whole genome shotgun (WGS) entry which is preliminary data.</text>
</comment>
<evidence type="ECO:0000313" key="4">
    <source>
        <dbReference type="Proteomes" id="UP000237682"/>
    </source>
</evidence>
<feature type="chain" id="PRO_5015579510" evidence="1">
    <location>
        <begin position="32"/>
        <end position="394"/>
    </location>
</feature>
<dbReference type="PRINTS" id="PR00111">
    <property type="entry name" value="ABHYDROLASE"/>
</dbReference>
<sequence>MPKPFIRLAKAAMLALPLALGLAMGAAPASAKGCEDLAAGRCKVKLPGGITMAYVETGPKDGPAVLLIHGLTDNIRSWSTTMAALHRRDPGLHILAMDLRGHGQTSMPPRATCSPAPEKCFRTSDFAGDIVAFMKAKKIAKATLAGHSLGSFVVQEVALTHPELVERAVLVASSTKGVDNVALRDYVLKEPVEGSWKKALEAKGWKYPAGFYMLTPLKADPKAEDWIAKNWVVDPAADPAFLKPYVPETANVRLGTWIGASKALLATDNTERLKGFSVPVLVIWATQDSIFLEADQTWLKQSLGEAARDKGIPAFWKRYGVLPLPASGAQVSDIGHNVQWGAPDAVAADIEAFIKTGAPTSDLLHSDKPPALDHIVTEPGKAEVIKLGQPAAGN</sequence>
<dbReference type="Gene3D" id="3.40.50.1820">
    <property type="entry name" value="alpha/beta hydrolase"/>
    <property type="match status" value="1"/>
</dbReference>
<dbReference type="AlphaFoldDB" id="A0A2S9QHC6"/>
<dbReference type="EMBL" id="PUEJ01000002">
    <property type="protein sequence ID" value="PRH88690.1"/>
    <property type="molecule type" value="Genomic_DNA"/>
</dbReference>
<feature type="signal peptide" evidence="1">
    <location>
        <begin position="1"/>
        <end position="31"/>
    </location>
</feature>
<keyword evidence="3" id="KW-0378">Hydrolase</keyword>
<dbReference type="GO" id="GO:0047372">
    <property type="term" value="F:monoacylglycerol lipase activity"/>
    <property type="evidence" value="ECO:0007669"/>
    <property type="project" value="TreeGrafter"/>
</dbReference>
<dbReference type="InterPro" id="IPR000639">
    <property type="entry name" value="Epox_hydrolase-like"/>
</dbReference>
<evidence type="ECO:0000259" key="2">
    <source>
        <dbReference type="Pfam" id="PF00561"/>
    </source>
</evidence>
<dbReference type="InterPro" id="IPR029058">
    <property type="entry name" value="AB_hydrolase_fold"/>
</dbReference>
<dbReference type="RefSeq" id="WP_105861038.1">
    <property type="nucleotide sequence ID" value="NZ_PUEJ01000002.1"/>
</dbReference>
<dbReference type="Proteomes" id="UP000237682">
    <property type="component" value="Unassembled WGS sequence"/>
</dbReference>
<dbReference type="GO" id="GO:0046464">
    <property type="term" value="P:acylglycerol catabolic process"/>
    <property type="evidence" value="ECO:0007669"/>
    <property type="project" value="TreeGrafter"/>
</dbReference>
<organism evidence="3 4">
    <name type="scientific">Labrys okinawensis</name>
    <dbReference type="NCBI Taxonomy" id="346911"/>
    <lineage>
        <taxon>Bacteria</taxon>
        <taxon>Pseudomonadati</taxon>
        <taxon>Pseudomonadota</taxon>
        <taxon>Alphaproteobacteria</taxon>
        <taxon>Hyphomicrobiales</taxon>
        <taxon>Xanthobacteraceae</taxon>
        <taxon>Labrys</taxon>
    </lineage>
</organism>
<dbReference type="Pfam" id="PF00561">
    <property type="entry name" value="Abhydrolase_1"/>
    <property type="match status" value="1"/>
</dbReference>
<name>A0A2S9QHC6_9HYPH</name>
<keyword evidence="4" id="KW-1185">Reference proteome</keyword>
<accession>A0A2S9QHC6</accession>
<proteinExistence type="predicted"/>
<protein>
    <submittedName>
        <fullName evidence="3">Alpha/beta hydrolase</fullName>
    </submittedName>
</protein>
<dbReference type="OrthoDB" id="9780765at2"/>
<dbReference type="InterPro" id="IPR000073">
    <property type="entry name" value="AB_hydrolase_1"/>
</dbReference>
<dbReference type="PANTHER" id="PTHR43798">
    <property type="entry name" value="MONOACYLGLYCEROL LIPASE"/>
    <property type="match status" value="1"/>
</dbReference>
<dbReference type="PRINTS" id="PR00412">
    <property type="entry name" value="EPOXHYDRLASE"/>
</dbReference>
<reference evidence="3 4" key="1">
    <citation type="submission" date="2018-02" db="EMBL/GenBank/DDBJ databases">
        <title>Whole genome sequencing of endophytic bacterium.</title>
        <authorList>
            <person name="Eedara R."/>
            <person name="Podile A.R."/>
        </authorList>
    </citation>
    <scope>NUCLEOTIDE SEQUENCE [LARGE SCALE GENOMIC DNA]</scope>
    <source>
        <strain evidence="3 4">RP1T</strain>
    </source>
</reference>
<dbReference type="PANTHER" id="PTHR43798:SF33">
    <property type="entry name" value="HYDROLASE, PUTATIVE (AFU_ORTHOLOGUE AFUA_2G14860)-RELATED"/>
    <property type="match status" value="1"/>
</dbReference>
<dbReference type="InterPro" id="IPR050266">
    <property type="entry name" value="AB_hydrolase_sf"/>
</dbReference>
<evidence type="ECO:0000256" key="1">
    <source>
        <dbReference type="SAM" id="SignalP"/>
    </source>
</evidence>
<feature type="domain" description="AB hydrolase-1" evidence="2">
    <location>
        <begin position="63"/>
        <end position="296"/>
    </location>
</feature>
<gene>
    <name evidence="3" type="ORF">C5L14_05550</name>
</gene>
<evidence type="ECO:0000313" key="3">
    <source>
        <dbReference type="EMBL" id="PRH88690.1"/>
    </source>
</evidence>
<dbReference type="SUPFAM" id="SSF53474">
    <property type="entry name" value="alpha/beta-Hydrolases"/>
    <property type="match status" value="1"/>
</dbReference>